<proteinExistence type="predicted"/>
<feature type="transmembrane region" description="Helical" evidence="1">
    <location>
        <begin position="80"/>
        <end position="97"/>
    </location>
</feature>
<feature type="transmembrane region" description="Helical" evidence="1">
    <location>
        <begin position="47"/>
        <end position="68"/>
    </location>
</feature>
<dbReference type="GeneID" id="28958549"/>
<dbReference type="VEuPathDB" id="FungiDB:FOXG_17843"/>
<sequence length="108" mass="11915">MLKICELPWLLPSLADSSSTSLSSVILPSPVPKLQEFASLLSLFSSFLSTFFLLSIFFSSIFLSLIFLSSILFSFRLTSSMLFFALSSLPSIVIHLLQSVCILREVGT</sequence>
<evidence type="ECO:0000256" key="1">
    <source>
        <dbReference type="SAM" id="Phobius"/>
    </source>
</evidence>
<accession>A0A0J9WFX7</accession>
<dbReference type="Proteomes" id="UP000009097">
    <property type="component" value="Unassembled WGS sequence"/>
</dbReference>
<evidence type="ECO:0000313" key="2">
    <source>
        <dbReference type="EMBL" id="KNA94051.1"/>
    </source>
</evidence>
<keyword evidence="1" id="KW-0472">Membrane</keyword>
<dbReference type="KEGG" id="fox:FOXG_17843"/>
<dbReference type="AlphaFoldDB" id="A0A0J9WFX7"/>
<organism evidence="2 3">
    <name type="scientific">Fusarium oxysporum f. sp. lycopersici (strain 4287 / CBS 123668 / FGSC 9935 / NRRL 34936)</name>
    <name type="common">Fusarium vascular wilt of tomato</name>
    <dbReference type="NCBI Taxonomy" id="426428"/>
    <lineage>
        <taxon>Eukaryota</taxon>
        <taxon>Fungi</taxon>
        <taxon>Dikarya</taxon>
        <taxon>Ascomycota</taxon>
        <taxon>Pezizomycotina</taxon>
        <taxon>Sordariomycetes</taxon>
        <taxon>Hypocreomycetidae</taxon>
        <taxon>Hypocreales</taxon>
        <taxon>Nectriaceae</taxon>
        <taxon>Fusarium</taxon>
        <taxon>Fusarium oxysporum species complex</taxon>
    </lineage>
</organism>
<protein>
    <submittedName>
        <fullName evidence="2">Uncharacterized protein</fullName>
    </submittedName>
</protein>
<dbReference type="EMBL" id="DS231696">
    <property type="protein sequence ID" value="KNA94051.1"/>
    <property type="molecule type" value="Genomic_DNA"/>
</dbReference>
<reference evidence="2" key="1">
    <citation type="submission" date="2007-04" db="EMBL/GenBank/DDBJ databases">
        <authorList>
            <consortium name="The Broad Institute Genome Sequencing Platform"/>
            <person name="Birren B."/>
            <person name="Lander E."/>
            <person name="Galagan J."/>
            <person name="Nusbaum C."/>
            <person name="Devon K."/>
            <person name="Ma L.-J."/>
            <person name="Jaffe D."/>
            <person name="Butler J."/>
            <person name="Alvarez P."/>
            <person name="Gnerre S."/>
            <person name="Grabherr M."/>
            <person name="Kleber M."/>
            <person name="Mauceli E."/>
            <person name="Brockman W."/>
            <person name="MacCallum I.A."/>
            <person name="Young S."/>
            <person name="LaButti K."/>
            <person name="DeCaprio D."/>
            <person name="Crawford M."/>
            <person name="Koehrsen M."/>
            <person name="Engels R."/>
            <person name="Montgomery P."/>
            <person name="Pearson M."/>
            <person name="Howarth C."/>
            <person name="Larson L."/>
            <person name="White J."/>
            <person name="O'Leary S."/>
            <person name="Kodira C."/>
            <person name="Zeng Q."/>
            <person name="Yandava C."/>
            <person name="Alvarado L."/>
            <person name="Kistler C."/>
            <person name="Shim W.-B."/>
            <person name="Kang S."/>
            <person name="Woloshuk C."/>
        </authorList>
    </citation>
    <scope>NUCLEOTIDE SEQUENCE</scope>
    <source>
        <strain evidence="2">4287</strain>
    </source>
</reference>
<dbReference type="RefSeq" id="XP_018232097.1">
    <property type="nucleotide sequence ID" value="XM_018397847.1"/>
</dbReference>
<name>A0A0J9WFX7_FUSO4</name>
<keyword evidence="1" id="KW-0812">Transmembrane</keyword>
<reference evidence="2" key="2">
    <citation type="journal article" date="2010" name="Nature">
        <title>Comparative genomics reveals mobile pathogenicity chromosomes in Fusarium.</title>
        <authorList>
            <person name="Ma L.J."/>
            <person name="van der Does H.C."/>
            <person name="Borkovich K.A."/>
            <person name="Coleman J.J."/>
            <person name="Daboussi M.J."/>
            <person name="Di Pietro A."/>
            <person name="Dufresne M."/>
            <person name="Freitag M."/>
            <person name="Grabherr M."/>
            <person name="Henrissat B."/>
            <person name="Houterman P.M."/>
            <person name="Kang S."/>
            <person name="Shim W.B."/>
            <person name="Woloshuk C."/>
            <person name="Xie X."/>
            <person name="Xu J.R."/>
            <person name="Antoniw J."/>
            <person name="Baker S.E."/>
            <person name="Bluhm B.H."/>
            <person name="Breakspear A."/>
            <person name="Brown D.W."/>
            <person name="Butchko R.A."/>
            <person name="Chapman S."/>
            <person name="Coulson R."/>
            <person name="Coutinho P.M."/>
            <person name="Danchin E.G."/>
            <person name="Diener A."/>
            <person name="Gale L.R."/>
            <person name="Gardiner D.M."/>
            <person name="Goff S."/>
            <person name="Hammond-Kosack K.E."/>
            <person name="Hilburn K."/>
            <person name="Hua-Van A."/>
            <person name="Jonkers W."/>
            <person name="Kazan K."/>
            <person name="Kodira C.D."/>
            <person name="Koehrsen M."/>
            <person name="Kumar L."/>
            <person name="Lee Y.H."/>
            <person name="Li L."/>
            <person name="Manners J.M."/>
            <person name="Miranda-Saavedra D."/>
            <person name="Mukherjee M."/>
            <person name="Park G."/>
            <person name="Park J."/>
            <person name="Park S.Y."/>
            <person name="Proctor R.H."/>
            <person name="Regev A."/>
            <person name="Ruiz-Roldan M.C."/>
            <person name="Sain D."/>
            <person name="Sakthikumar S."/>
            <person name="Sykes S."/>
            <person name="Schwartz D.C."/>
            <person name="Turgeon B.G."/>
            <person name="Wapinski I."/>
            <person name="Yoder O."/>
            <person name="Young S."/>
            <person name="Zeng Q."/>
            <person name="Zhou S."/>
            <person name="Galagan J."/>
            <person name="Cuomo C.A."/>
            <person name="Kistler H.C."/>
            <person name="Rep M."/>
        </authorList>
    </citation>
    <scope>NUCLEOTIDE SEQUENCE [LARGE SCALE GENOMIC DNA]</scope>
    <source>
        <strain evidence="2">4287</strain>
    </source>
</reference>
<evidence type="ECO:0000313" key="3">
    <source>
        <dbReference type="Proteomes" id="UP000009097"/>
    </source>
</evidence>
<keyword evidence="1" id="KW-1133">Transmembrane helix</keyword>
<gene>
    <name evidence="2" type="ORF">FOXG_17843</name>
</gene>